<dbReference type="Proteomes" id="UP001642409">
    <property type="component" value="Unassembled WGS sequence"/>
</dbReference>
<dbReference type="EMBL" id="CATOUU010000171">
    <property type="protein sequence ID" value="CAI9919251.1"/>
    <property type="molecule type" value="Genomic_DNA"/>
</dbReference>
<evidence type="ECO:0000313" key="2">
    <source>
        <dbReference type="EMBL" id="CAI9919251.1"/>
    </source>
</evidence>
<comment type="caution">
    <text evidence="2">The sequence shown here is derived from an EMBL/GenBank/DDBJ whole genome shotgun (WGS) entry which is preliminary data.</text>
</comment>
<keyword evidence="1" id="KW-0812">Transmembrane</keyword>
<evidence type="ECO:0000313" key="3">
    <source>
        <dbReference type="EMBL" id="CAL5977764.1"/>
    </source>
</evidence>
<reference evidence="3 4" key="2">
    <citation type="submission" date="2024-07" db="EMBL/GenBank/DDBJ databases">
        <authorList>
            <person name="Akdeniz Z."/>
        </authorList>
    </citation>
    <scope>NUCLEOTIDE SEQUENCE [LARGE SCALE GENOMIC DNA]</scope>
</reference>
<keyword evidence="4" id="KW-1185">Reference proteome</keyword>
<evidence type="ECO:0000313" key="4">
    <source>
        <dbReference type="Proteomes" id="UP001642409"/>
    </source>
</evidence>
<dbReference type="EMBL" id="CAXDID020000008">
    <property type="protein sequence ID" value="CAL5977764.1"/>
    <property type="molecule type" value="Genomic_DNA"/>
</dbReference>
<dbReference type="AlphaFoldDB" id="A0AA86NHB6"/>
<gene>
    <name evidence="3" type="ORF">HINF_LOCUS4462</name>
    <name evidence="2" type="ORF">HINF_LOCUS6896</name>
</gene>
<sequence>MLDLLIPILTCYQTINVNVYKNRTELQMSNRLAPLTISSSVPLTQLCTNPLTTFSFKLYKANVANTEFRPTLSQFPISVTASLVVYESDLAVPSTQTFLTIQKQNAQAQYIKFMINGAEALQIEIQTVVVPESLDPVPVKKNYTSLIVGIVLGVAALVTLIILFACCVKKQKTQDFYFDAYQPVETVDFAIESSKSRTLINELKINKLLKTIDIYHPSRFVNKLLERNGEEIRAKVNAELGSNWSSTAQIKANPSKLREFEDDFGDYELVDNLKSALKKERNIISDLNGSRVFSEGKMRDKEIDKQTELSQLQMMASKSVLGIESTVEEEDIVKEVVPNKLLNYLLGGDLDLREAKKKVQRYDGDQTKTLYAKLGIKFQ</sequence>
<keyword evidence="1" id="KW-0472">Membrane</keyword>
<evidence type="ECO:0000256" key="1">
    <source>
        <dbReference type="SAM" id="Phobius"/>
    </source>
</evidence>
<feature type="transmembrane region" description="Helical" evidence="1">
    <location>
        <begin position="146"/>
        <end position="168"/>
    </location>
</feature>
<keyword evidence="1" id="KW-1133">Transmembrane helix</keyword>
<protein>
    <submittedName>
        <fullName evidence="3">Hypothetical_protein</fullName>
    </submittedName>
</protein>
<accession>A0AA86NHB6</accession>
<name>A0AA86NHB6_9EUKA</name>
<proteinExistence type="predicted"/>
<organism evidence="2">
    <name type="scientific">Hexamita inflata</name>
    <dbReference type="NCBI Taxonomy" id="28002"/>
    <lineage>
        <taxon>Eukaryota</taxon>
        <taxon>Metamonada</taxon>
        <taxon>Diplomonadida</taxon>
        <taxon>Hexamitidae</taxon>
        <taxon>Hexamitinae</taxon>
        <taxon>Hexamita</taxon>
    </lineage>
</organism>
<reference evidence="2" key="1">
    <citation type="submission" date="2023-06" db="EMBL/GenBank/DDBJ databases">
        <authorList>
            <person name="Kurt Z."/>
        </authorList>
    </citation>
    <scope>NUCLEOTIDE SEQUENCE</scope>
</reference>